<dbReference type="EMBL" id="MSIF01000022">
    <property type="protein sequence ID" value="OLF06351.1"/>
    <property type="molecule type" value="Genomic_DNA"/>
</dbReference>
<evidence type="ECO:0000313" key="1">
    <source>
        <dbReference type="EMBL" id="OLF06351.1"/>
    </source>
</evidence>
<dbReference type="AlphaFoldDB" id="A0A7Z0WJ19"/>
<protein>
    <submittedName>
        <fullName evidence="1">Uncharacterized protein</fullName>
    </submittedName>
</protein>
<keyword evidence="2" id="KW-1185">Reference proteome</keyword>
<dbReference type="Proteomes" id="UP000185696">
    <property type="component" value="Unassembled WGS sequence"/>
</dbReference>
<name>A0A7Z0WJ19_9PSEU</name>
<reference evidence="1 2" key="1">
    <citation type="submission" date="2016-12" db="EMBL/GenBank/DDBJ databases">
        <title>The draft genome sequence of Actinophytocola xinjiangensis.</title>
        <authorList>
            <person name="Wang W."/>
            <person name="Yuan L."/>
        </authorList>
    </citation>
    <scope>NUCLEOTIDE SEQUENCE [LARGE SCALE GENOMIC DNA]</scope>
    <source>
        <strain evidence="1 2">CGMCC 4.4663</strain>
    </source>
</reference>
<sequence length="72" mass="7655">MTQLDVAEFASASSAKAWVEGRLASTTACPGSSVFGSIDLGRYRGSTWELDPAPGLDAELVDGRVAWRRPGR</sequence>
<evidence type="ECO:0000313" key="2">
    <source>
        <dbReference type="Proteomes" id="UP000185696"/>
    </source>
</evidence>
<comment type="caution">
    <text evidence="1">The sequence shown here is derived from an EMBL/GenBank/DDBJ whole genome shotgun (WGS) entry which is preliminary data.</text>
</comment>
<organism evidence="1 2">
    <name type="scientific">Actinophytocola xinjiangensis</name>
    <dbReference type="NCBI Taxonomy" id="485602"/>
    <lineage>
        <taxon>Bacteria</taxon>
        <taxon>Bacillati</taxon>
        <taxon>Actinomycetota</taxon>
        <taxon>Actinomycetes</taxon>
        <taxon>Pseudonocardiales</taxon>
        <taxon>Pseudonocardiaceae</taxon>
    </lineage>
</organism>
<proteinExistence type="predicted"/>
<gene>
    <name evidence="1" type="ORF">BLA60_32475</name>
</gene>
<accession>A0A7Z0WJ19</accession>